<feature type="binding site" evidence="9">
    <location>
        <position position="158"/>
    </location>
    <ligand>
        <name>Mn(2+)</name>
        <dbReference type="ChEBI" id="CHEBI:29035"/>
        <label>2</label>
    </ligand>
</feature>
<dbReference type="GO" id="GO:0000403">
    <property type="term" value="F:Y-form DNA binding"/>
    <property type="evidence" value="ECO:0007669"/>
    <property type="project" value="UniProtKB-UniRule"/>
</dbReference>
<keyword evidence="4 9" id="KW-0227">DNA damage</keyword>
<dbReference type="AlphaFoldDB" id="A0A8T3VZ12"/>
<evidence type="ECO:0000256" key="7">
    <source>
        <dbReference type="ARBA" id="ARBA00023204"/>
    </source>
</evidence>
<feature type="binding site" evidence="9">
    <location>
        <position position="188"/>
    </location>
    <ligand>
        <name>Mn(2+)</name>
        <dbReference type="ChEBI" id="CHEBI:29035"/>
        <label>2</label>
    </ligand>
</feature>
<organism evidence="12 13">
    <name type="scientific">Methanobrevibacter olleyae</name>
    <dbReference type="NCBI Taxonomy" id="294671"/>
    <lineage>
        <taxon>Archaea</taxon>
        <taxon>Methanobacteriati</taxon>
        <taxon>Methanobacteriota</taxon>
        <taxon>Methanomada group</taxon>
        <taxon>Methanobacteria</taxon>
        <taxon>Methanobacteriales</taxon>
        <taxon>Methanobacteriaceae</taxon>
        <taxon>Methanobrevibacter</taxon>
    </lineage>
</organism>
<comment type="activity regulation">
    <text evidence="9">Nuclease activity is regulated by Rad50.</text>
</comment>
<dbReference type="GO" id="GO:0030145">
    <property type="term" value="F:manganese ion binding"/>
    <property type="evidence" value="ECO:0007669"/>
    <property type="project" value="UniProtKB-UniRule"/>
</dbReference>
<evidence type="ECO:0000256" key="1">
    <source>
        <dbReference type="ARBA" id="ARBA00022722"/>
    </source>
</evidence>
<name>A0A8T3VZ12_METOL</name>
<evidence type="ECO:0000256" key="5">
    <source>
        <dbReference type="ARBA" id="ARBA00022801"/>
    </source>
</evidence>
<dbReference type="Pfam" id="PF00149">
    <property type="entry name" value="Metallophos"/>
    <property type="match status" value="1"/>
</dbReference>
<comment type="similarity">
    <text evidence="9">Belongs to the MRE11/RAD32 family.</text>
</comment>
<dbReference type="EMBL" id="SUTG01000055">
    <property type="protein sequence ID" value="MBE6513186.1"/>
    <property type="molecule type" value="Genomic_DNA"/>
</dbReference>
<dbReference type="InterPro" id="IPR029052">
    <property type="entry name" value="Metallo-depent_PP-like"/>
</dbReference>
<evidence type="ECO:0000256" key="10">
    <source>
        <dbReference type="SAM" id="MobiDB-lite"/>
    </source>
</evidence>
<evidence type="ECO:0000256" key="4">
    <source>
        <dbReference type="ARBA" id="ARBA00022763"/>
    </source>
</evidence>
<evidence type="ECO:0000313" key="13">
    <source>
        <dbReference type="Proteomes" id="UP000732619"/>
    </source>
</evidence>
<proteinExistence type="inferred from homology"/>
<gene>
    <name evidence="9" type="primary">mre11</name>
    <name evidence="12" type="ORF">E7Z75_08620</name>
</gene>
<keyword evidence="8 9" id="KW-0464">Manganese</keyword>
<evidence type="ECO:0000256" key="9">
    <source>
        <dbReference type="HAMAP-Rule" id="MF_02044"/>
    </source>
</evidence>
<feature type="region of interest" description="Disordered" evidence="10">
    <location>
        <begin position="388"/>
        <end position="421"/>
    </location>
</feature>
<dbReference type="Gene3D" id="3.60.21.10">
    <property type="match status" value="1"/>
</dbReference>
<dbReference type="SUPFAM" id="SSF56300">
    <property type="entry name" value="Metallo-dependent phosphatases"/>
    <property type="match status" value="1"/>
</dbReference>
<comment type="subunit">
    <text evidence="9">Homodimer. Forms a heterotetramer composed of two Mre11 subunits and two Rad50 subunits.</text>
</comment>
<dbReference type="Proteomes" id="UP000732619">
    <property type="component" value="Unassembled WGS sequence"/>
</dbReference>
<feature type="binding site" evidence="9">
    <location>
        <position position="49"/>
    </location>
    <ligand>
        <name>Mn(2+)</name>
        <dbReference type="ChEBI" id="CHEBI:29035"/>
        <label>2</label>
    </ligand>
</feature>
<evidence type="ECO:0000256" key="2">
    <source>
        <dbReference type="ARBA" id="ARBA00022723"/>
    </source>
</evidence>
<dbReference type="InterPro" id="IPR050535">
    <property type="entry name" value="DNA_Repair-Maintenance_Comp"/>
</dbReference>
<dbReference type="GO" id="GO:0045027">
    <property type="term" value="F:DNA end binding"/>
    <property type="evidence" value="ECO:0007669"/>
    <property type="project" value="UniProtKB-UniRule"/>
</dbReference>
<keyword evidence="3 9" id="KW-0255">Endonuclease</keyword>
<dbReference type="GO" id="GO:0006302">
    <property type="term" value="P:double-strand break repair"/>
    <property type="evidence" value="ECO:0007669"/>
    <property type="project" value="UniProtKB-UniRule"/>
</dbReference>
<sequence>MRFAHLSDSHLGSRQFGLLERETDFYDVFAKNIDKIIEKDVDFVIHSGDLFDNNRPSTEALLAFQKALLRLNEAKIPIYAVAGNHDSILRKGALPPQVLFKDIGLKLISDNHPMYTEGPVLICGVRYVPSSQSRALKSAYDQLSKMAEKYLKSILVSHQGIDKWMHEDTHEIELSQMPKNFDYYAMGHVHNYVEEDFGKGKLVYPGSMEIWRTSESNENFREFGKGFVVVDLSYDKPQVERVKIDLPREFVRAVIDYNKFDEGLRDVKEKIQSLDNKPMLDLTVAGGDFDSADVYETIKGSLGDNVLNLRPSFKPDKVLEEEKIIDENKILDPRTLLQKRVREKYGREEVNKLSIDLLDNLSVGRIDDAKFISDRFYSQHYFDEEKSNELNNDKLEDSDSLDDYFDEEKSNELNNDKLEDSDSLDDYLDKNLDDSIVDSKNEKSKQISFDDF</sequence>
<accession>A0A8T3VZ12</accession>
<evidence type="ECO:0000259" key="11">
    <source>
        <dbReference type="Pfam" id="PF00149"/>
    </source>
</evidence>
<dbReference type="InterPro" id="IPR041796">
    <property type="entry name" value="Mre11_N"/>
</dbReference>
<dbReference type="PANTHER" id="PTHR30337:SF0">
    <property type="entry name" value="NUCLEASE SBCCD SUBUNIT D"/>
    <property type="match status" value="1"/>
</dbReference>
<keyword evidence="7 9" id="KW-0234">DNA repair</keyword>
<evidence type="ECO:0000256" key="6">
    <source>
        <dbReference type="ARBA" id="ARBA00022839"/>
    </source>
</evidence>
<feature type="active site" description="Proton donor" evidence="9">
    <location>
        <position position="85"/>
    </location>
</feature>
<keyword evidence="5 9" id="KW-0378">Hydrolase</keyword>
<feature type="binding site" evidence="9">
    <location>
        <position position="190"/>
    </location>
    <ligand>
        <name>Mn(2+)</name>
        <dbReference type="ChEBI" id="CHEBI:29035"/>
        <label>1</label>
    </ligand>
</feature>
<feature type="compositionally biased region" description="Basic and acidic residues" evidence="10">
    <location>
        <begin position="388"/>
        <end position="397"/>
    </location>
</feature>
<feature type="compositionally biased region" description="Basic and acidic residues" evidence="10">
    <location>
        <begin position="407"/>
        <end position="420"/>
    </location>
</feature>
<protein>
    <recommendedName>
        <fullName evidence="9">DNA double-strand break repair protein Mre11</fullName>
        <ecNumber evidence="9">3.1.-.-</ecNumber>
    </recommendedName>
</protein>
<keyword evidence="2 9" id="KW-0479">Metal-binding</keyword>
<feature type="binding site" evidence="9">
    <location>
        <position position="8"/>
    </location>
    <ligand>
        <name>Mn(2+)</name>
        <dbReference type="ChEBI" id="CHEBI:29035"/>
        <label>1</label>
    </ligand>
</feature>
<keyword evidence="6 9" id="KW-0269">Exonuclease</keyword>
<evidence type="ECO:0000313" key="12">
    <source>
        <dbReference type="EMBL" id="MBE6513186.1"/>
    </source>
</evidence>
<comment type="cofactor">
    <cofactor evidence="9">
        <name>Mn(2+)</name>
        <dbReference type="ChEBI" id="CHEBI:29035"/>
    </cofactor>
    <text evidence="9">Binds 2 manganese ions per subunit.</text>
</comment>
<evidence type="ECO:0000256" key="8">
    <source>
        <dbReference type="ARBA" id="ARBA00023211"/>
    </source>
</evidence>
<dbReference type="InterPro" id="IPR032885">
    <property type="entry name" value="Mre11_archaea-type"/>
</dbReference>
<comment type="caution">
    <text evidence="12">The sequence shown here is derived from an EMBL/GenBank/DDBJ whole genome shotgun (WGS) entry which is preliminary data.</text>
</comment>
<feature type="domain" description="Calcineurin-like phosphoesterase" evidence="11">
    <location>
        <begin position="1"/>
        <end position="192"/>
    </location>
</feature>
<dbReference type="InterPro" id="IPR004843">
    <property type="entry name" value="Calcineurin-like_PHP"/>
</dbReference>
<keyword evidence="1 9" id="KW-0540">Nuclease</keyword>
<dbReference type="PANTHER" id="PTHR30337">
    <property type="entry name" value="COMPONENT OF ATP-DEPENDENT DSDNA EXONUCLEASE"/>
    <property type="match status" value="1"/>
</dbReference>
<dbReference type="GO" id="GO:0008408">
    <property type="term" value="F:3'-5' exonuclease activity"/>
    <property type="evidence" value="ECO:0007669"/>
    <property type="project" value="UniProtKB-UniRule"/>
</dbReference>
<feature type="binding site" evidence="9">
    <location>
        <position position="10"/>
    </location>
    <ligand>
        <name>Mn(2+)</name>
        <dbReference type="ChEBI" id="CHEBI:29035"/>
        <label>1</label>
    </ligand>
</feature>
<feature type="binding site" evidence="9">
    <location>
        <position position="84"/>
    </location>
    <ligand>
        <name>Mn(2+)</name>
        <dbReference type="ChEBI" id="CHEBI:29035"/>
        <label>2</label>
    </ligand>
</feature>
<dbReference type="HAMAP" id="MF_02044">
    <property type="entry name" value="Mre11"/>
    <property type="match status" value="1"/>
</dbReference>
<evidence type="ECO:0000256" key="3">
    <source>
        <dbReference type="ARBA" id="ARBA00022759"/>
    </source>
</evidence>
<dbReference type="CDD" id="cd00840">
    <property type="entry name" value="MPP_Mre11_N"/>
    <property type="match status" value="1"/>
</dbReference>
<dbReference type="EC" id="3.1.-.-" evidence="9"/>
<reference evidence="12" key="1">
    <citation type="submission" date="2019-04" db="EMBL/GenBank/DDBJ databases">
        <title>Evolution of Biomass-Degrading Anaerobic Consortia Revealed by Metagenomics.</title>
        <authorList>
            <person name="Peng X."/>
        </authorList>
    </citation>
    <scope>NUCLEOTIDE SEQUENCE</scope>
    <source>
        <strain evidence="12">SIG14</strain>
    </source>
</reference>
<dbReference type="GO" id="GO:0004519">
    <property type="term" value="F:endonuclease activity"/>
    <property type="evidence" value="ECO:0007669"/>
    <property type="project" value="UniProtKB-UniRule"/>
</dbReference>
<comment type="function">
    <text evidence="9">Part of the Rad50/Mre11 complex, which is involved in the early steps of DNA double-strand break (DSB) repair. The complex may facilitate opening of the processed DNA ends to aid in the recruitment of HerA and NurA. Mre11 binds to DSB ends and has both double-stranded 3'-5' exonuclease activity and single-stranded endonuclease activity.</text>
</comment>
<feature type="binding site" evidence="9">
    <location>
        <position position="49"/>
    </location>
    <ligand>
        <name>Mn(2+)</name>
        <dbReference type="ChEBI" id="CHEBI:29035"/>
        <label>1</label>
    </ligand>
</feature>